<accession>W1TWT1</accession>
<dbReference type="EMBL" id="AZMF01000113">
    <property type="protein sequence ID" value="ETI85810.1"/>
    <property type="molecule type" value="Genomic_DNA"/>
</dbReference>
<gene>
    <name evidence="1" type="ORF">Q615_SPAC00113G0485</name>
</gene>
<dbReference type="Proteomes" id="UP000018846">
    <property type="component" value="Unassembled WGS sequence"/>
</dbReference>
<protein>
    <submittedName>
        <fullName evidence="1">Uncharacterized protein</fullName>
    </submittedName>
</protein>
<name>W1TWT1_STRAP</name>
<proteinExistence type="predicted"/>
<evidence type="ECO:0000313" key="2">
    <source>
        <dbReference type="Proteomes" id="UP000018846"/>
    </source>
</evidence>
<sequence>MRDFCFSLSYLIECSVGFIIFSFPLDKSNLHARIDLYVYFADLAQLVEQRTRNA</sequence>
<evidence type="ECO:0000313" key="1">
    <source>
        <dbReference type="EMBL" id="ETI85810.1"/>
    </source>
</evidence>
<organism evidence="1 2">
    <name type="scientific">Streptococcus anginosus DORA_7</name>
    <dbReference type="NCBI Taxonomy" id="1403946"/>
    <lineage>
        <taxon>Bacteria</taxon>
        <taxon>Bacillati</taxon>
        <taxon>Bacillota</taxon>
        <taxon>Bacilli</taxon>
        <taxon>Lactobacillales</taxon>
        <taxon>Streptococcaceae</taxon>
        <taxon>Streptococcus</taxon>
        <taxon>Streptococcus anginosus group</taxon>
    </lineage>
</organism>
<comment type="caution">
    <text evidence="1">The sequence shown here is derived from an EMBL/GenBank/DDBJ whole genome shotgun (WGS) entry which is preliminary data.</text>
</comment>
<dbReference type="AlphaFoldDB" id="W1TWT1"/>
<reference evidence="1 2" key="1">
    <citation type="submission" date="2013-12" db="EMBL/GenBank/DDBJ databases">
        <title>A Varibaculum cambriense genome reconstructed from a premature infant gut community with otherwise low bacterial novelty that shifts toward anaerobic metabolism during the third week of life.</title>
        <authorList>
            <person name="Brown C.T."/>
            <person name="Sharon I."/>
            <person name="Thomas B.C."/>
            <person name="Castelle C.J."/>
            <person name="Morowitz M.J."/>
            <person name="Banfield J.F."/>
        </authorList>
    </citation>
    <scope>NUCLEOTIDE SEQUENCE [LARGE SCALE GENOMIC DNA]</scope>
    <source>
        <strain evidence="2">DORA_7</strain>
    </source>
</reference>